<keyword evidence="3" id="KW-1185">Reference proteome</keyword>
<dbReference type="KEGG" id="bsen:DP114_33840"/>
<geneLocation type="plasmid" evidence="3">
    <name>pboct1</name>
</geneLocation>
<sequence length="176" mass="19228">MSQTEFEVIPQIKRSVNTVTGKMFKYLVSNPMEMGLVETVVYTLKAFWLPLAMHSVGIGGEELRKVALWAIGVLESQIQMIKRVCGLEGISQLVLITPMVVGQSSPQIMSSSVVSQEQVIVNSNGHIPQKSVASSEEPSQKEELDGEDDFFDSDEDVIPSGMIEGDAGFSLEFSSI</sequence>
<organism evidence="2 3">
    <name type="scientific">Brasilonema sennae CENA114</name>
    <dbReference type="NCBI Taxonomy" id="415709"/>
    <lineage>
        <taxon>Bacteria</taxon>
        <taxon>Bacillati</taxon>
        <taxon>Cyanobacteriota</taxon>
        <taxon>Cyanophyceae</taxon>
        <taxon>Nostocales</taxon>
        <taxon>Scytonemataceae</taxon>
        <taxon>Brasilonema</taxon>
        <taxon>Bromeliae group (in: Brasilonema)</taxon>
    </lineage>
</organism>
<accession>A0A856MQY2</accession>
<reference evidence="2 3" key="1">
    <citation type="submission" date="2018-06" db="EMBL/GenBank/DDBJ databases">
        <title>Comparative genomics of Brasilonema spp. strains.</title>
        <authorList>
            <person name="Alvarenga D.O."/>
            <person name="Fiore M.F."/>
            <person name="Varani A.M."/>
        </authorList>
    </citation>
    <scope>NUCLEOTIDE SEQUENCE [LARGE SCALE GENOMIC DNA]</scope>
    <source>
        <strain evidence="2 3">CENA114</strain>
        <plasmid evidence="3">pboct1</plasmid>
    </source>
</reference>
<proteinExistence type="predicted"/>
<dbReference type="RefSeq" id="WP_169267501.1">
    <property type="nucleotide sequence ID" value="NZ_CAWOXK010000002.1"/>
</dbReference>
<gene>
    <name evidence="2" type="ORF">DP114_33840</name>
</gene>
<dbReference type="Proteomes" id="UP000503129">
    <property type="component" value="Plasmid pBOCT1"/>
</dbReference>
<evidence type="ECO:0000313" key="3">
    <source>
        <dbReference type="Proteomes" id="UP000503129"/>
    </source>
</evidence>
<dbReference type="AlphaFoldDB" id="A0A856MQY2"/>
<name>A0A856MQY2_9CYAN</name>
<feature type="compositionally biased region" description="Acidic residues" evidence="1">
    <location>
        <begin position="144"/>
        <end position="155"/>
    </location>
</feature>
<feature type="region of interest" description="Disordered" evidence="1">
    <location>
        <begin position="127"/>
        <end position="155"/>
    </location>
</feature>
<evidence type="ECO:0000313" key="2">
    <source>
        <dbReference type="EMBL" id="QDL12724.1"/>
    </source>
</evidence>
<dbReference type="EMBL" id="CP030119">
    <property type="protein sequence ID" value="QDL12724.1"/>
    <property type="molecule type" value="Genomic_DNA"/>
</dbReference>
<protein>
    <submittedName>
        <fullName evidence="2">Uncharacterized protein</fullName>
    </submittedName>
</protein>
<evidence type="ECO:0000256" key="1">
    <source>
        <dbReference type="SAM" id="MobiDB-lite"/>
    </source>
</evidence>
<keyword evidence="2" id="KW-0614">Plasmid</keyword>